<organism evidence="2 3">
    <name type="scientific">Deinococcus aerius</name>
    <dbReference type="NCBI Taxonomy" id="200253"/>
    <lineage>
        <taxon>Bacteria</taxon>
        <taxon>Thermotogati</taxon>
        <taxon>Deinococcota</taxon>
        <taxon>Deinococci</taxon>
        <taxon>Deinococcales</taxon>
        <taxon>Deinococcaceae</taxon>
        <taxon>Deinococcus</taxon>
    </lineage>
</organism>
<protein>
    <recommendedName>
        <fullName evidence="1">CASTOR ACT domain-containing protein</fullName>
    </recommendedName>
</protein>
<dbReference type="InterPro" id="IPR027795">
    <property type="entry name" value="CASTOR_ACT_dom"/>
</dbReference>
<dbReference type="PANTHER" id="PTHR31131:SF6">
    <property type="entry name" value="CASTOR ACT DOMAIN-CONTAINING PROTEIN"/>
    <property type="match status" value="1"/>
</dbReference>
<dbReference type="InterPro" id="IPR051719">
    <property type="entry name" value="CASTOR_mTORC1"/>
</dbReference>
<keyword evidence="3" id="KW-1185">Reference proteome</keyword>
<accession>A0A2I9CWL5</accession>
<name>A0A2I9CWL5_9DEIO</name>
<sequence>MGVLLPFCFDDGMTGTGRLTLSVLEGEFAVAQVPPGSSLPLWAARGLLWAVVGAPGEVSVVTGAANVPPDVRAEPGWVALRLHGPFPFELTGILAAVLNPLRDAGVGIFALSTFDTDYVLVKADRLPDALAALRRAGHEITDS</sequence>
<evidence type="ECO:0000259" key="1">
    <source>
        <dbReference type="Pfam" id="PF13840"/>
    </source>
</evidence>
<evidence type="ECO:0000313" key="3">
    <source>
        <dbReference type="Proteomes" id="UP000236569"/>
    </source>
</evidence>
<dbReference type="PANTHER" id="PTHR31131">
    <property type="entry name" value="CHROMOSOME 1, WHOLE GENOME SHOTGUN SEQUENCE"/>
    <property type="match status" value="1"/>
</dbReference>
<dbReference type="EMBL" id="BFAG01000009">
    <property type="protein sequence ID" value="GBF06419.1"/>
    <property type="molecule type" value="Genomic_DNA"/>
</dbReference>
<dbReference type="Gene3D" id="3.30.2130.10">
    <property type="entry name" value="VC0802-like"/>
    <property type="match status" value="1"/>
</dbReference>
<dbReference type="Pfam" id="PF13840">
    <property type="entry name" value="ACT_7"/>
    <property type="match status" value="1"/>
</dbReference>
<dbReference type="PIRSF" id="PIRSF008459">
    <property type="entry name" value="UCP008459"/>
    <property type="match status" value="1"/>
</dbReference>
<dbReference type="SUPFAM" id="SSF55021">
    <property type="entry name" value="ACT-like"/>
    <property type="match status" value="2"/>
</dbReference>
<dbReference type="InterPro" id="IPR016540">
    <property type="entry name" value="UCP008459"/>
</dbReference>
<proteinExistence type="predicted"/>
<dbReference type="InterPro" id="IPR045865">
    <property type="entry name" value="ACT-like_dom_sf"/>
</dbReference>
<gene>
    <name evidence="2" type="ORF">DAERI_090005</name>
</gene>
<feature type="domain" description="CASTOR ACT" evidence="1">
    <location>
        <begin position="73"/>
        <end position="135"/>
    </location>
</feature>
<reference evidence="3" key="1">
    <citation type="submission" date="2018-01" db="EMBL/GenBank/DDBJ databases">
        <title>Draft Genome Sequence of the Radioresistant Bacterium Deinococcus aerius TR0125, Isolated from the Higher Atmosphere above Japan.</title>
        <authorList>
            <person name="Satoh K."/>
            <person name="Arai H."/>
            <person name="Sanzen T."/>
            <person name="Kawaguchi Y."/>
            <person name="Hayashi H."/>
            <person name="Yokobori S."/>
            <person name="Yamagishi A."/>
            <person name="Oono Y."/>
            <person name="Narumi I."/>
        </authorList>
    </citation>
    <scope>NUCLEOTIDE SEQUENCE [LARGE SCALE GENOMIC DNA]</scope>
    <source>
        <strain evidence="3">TR0125</strain>
    </source>
</reference>
<evidence type="ECO:0000313" key="2">
    <source>
        <dbReference type="EMBL" id="GBF06419.1"/>
    </source>
</evidence>
<dbReference type="AlphaFoldDB" id="A0A2I9CWL5"/>
<comment type="caution">
    <text evidence="2">The sequence shown here is derived from an EMBL/GenBank/DDBJ whole genome shotgun (WGS) entry which is preliminary data.</text>
</comment>
<dbReference type="Proteomes" id="UP000236569">
    <property type="component" value="Unassembled WGS sequence"/>
</dbReference>